<gene>
    <name evidence="2" type="primary">KNAG0A07130</name>
    <name evidence="2" type="ordered locus">KNAG_0A07130</name>
</gene>
<dbReference type="AlphaFoldDB" id="J7S436"/>
<feature type="compositionally biased region" description="Basic and acidic residues" evidence="1">
    <location>
        <begin position="219"/>
        <end position="234"/>
    </location>
</feature>
<evidence type="ECO:0000313" key="2">
    <source>
        <dbReference type="EMBL" id="CCK68366.1"/>
    </source>
</evidence>
<dbReference type="eggNOG" id="KOG3229">
    <property type="taxonomic scope" value="Eukaryota"/>
</dbReference>
<evidence type="ECO:0000256" key="1">
    <source>
        <dbReference type="SAM" id="MobiDB-lite"/>
    </source>
</evidence>
<dbReference type="GO" id="GO:0070676">
    <property type="term" value="P:intralumenal vesicle formation"/>
    <property type="evidence" value="ECO:0007669"/>
    <property type="project" value="EnsemblFungi"/>
</dbReference>
<dbReference type="STRING" id="1071383.J7S436"/>
<feature type="compositionally biased region" description="Low complexity" evidence="1">
    <location>
        <begin position="191"/>
        <end position="212"/>
    </location>
</feature>
<dbReference type="Gene3D" id="6.10.140.1230">
    <property type="match status" value="1"/>
</dbReference>
<dbReference type="OrthoDB" id="2329734at2759"/>
<dbReference type="GO" id="GO:0000815">
    <property type="term" value="C:ESCRT III complex"/>
    <property type="evidence" value="ECO:0007669"/>
    <property type="project" value="EnsemblFungi"/>
</dbReference>
<dbReference type="GO" id="GO:0045324">
    <property type="term" value="P:late endosome to vacuole transport"/>
    <property type="evidence" value="ECO:0007669"/>
    <property type="project" value="EnsemblFungi"/>
</dbReference>
<evidence type="ECO:0008006" key="4">
    <source>
        <dbReference type="Google" id="ProtNLM"/>
    </source>
</evidence>
<sequence>MDYMKRAIWGPDPKEQHRRIKGVLRKNGRAIDRNLRDLSALQGKTKQLIQRAAKKQDYKSVQVYAKELYQINKQYGRMYTSKAQLDSVGMKIEEAYKMRTITNQMAQSASLMHEVNSLVHLPQLQSTMVELEKELMKAGIISEMVDDTMESVGEDTELDEEVDAEVNKIVEQYTSEQFSKVGTVPEDRLAAEQPVASPPQQQQQQEQPIPEGQIEEEADKMLQDMRDRLKSLQN</sequence>
<accession>J7S436</accession>
<dbReference type="Pfam" id="PF03357">
    <property type="entry name" value="Snf7"/>
    <property type="match status" value="1"/>
</dbReference>
<dbReference type="KEGG" id="kng:KNAG_0A07130"/>
<evidence type="ECO:0000313" key="3">
    <source>
        <dbReference type="Proteomes" id="UP000006310"/>
    </source>
</evidence>
<organism evidence="2 3">
    <name type="scientific">Huiozyma naganishii (strain ATCC MYA-139 / BCRC 22969 / CBS 8797 / KCTC 17520 / NBRC 10181 / NCYC 3082 / Yp74L-3)</name>
    <name type="common">Yeast</name>
    <name type="synonym">Kazachstania naganishii</name>
    <dbReference type="NCBI Taxonomy" id="1071383"/>
    <lineage>
        <taxon>Eukaryota</taxon>
        <taxon>Fungi</taxon>
        <taxon>Dikarya</taxon>
        <taxon>Ascomycota</taxon>
        <taxon>Saccharomycotina</taxon>
        <taxon>Saccharomycetes</taxon>
        <taxon>Saccharomycetales</taxon>
        <taxon>Saccharomycetaceae</taxon>
        <taxon>Huiozyma</taxon>
    </lineage>
</organism>
<dbReference type="RefSeq" id="XP_022462612.1">
    <property type="nucleotide sequence ID" value="XM_022611177.1"/>
</dbReference>
<dbReference type="HOGENOM" id="CLU_069208_0_2_1"/>
<feature type="region of interest" description="Disordered" evidence="1">
    <location>
        <begin position="176"/>
        <end position="234"/>
    </location>
</feature>
<dbReference type="InterPro" id="IPR005024">
    <property type="entry name" value="Snf7_fam"/>
</dbReference>
<keyword evidence="3" id="KW-1185">Reference proteome</keyword>
<dbReference type="OMA" id="KILWEVT"/>
<dbReference type="GO" id="GO:1904669">
    <property type="term" value="P:ATP export"/>
    <property type="evidence" value="ECO:0007669"/>
    <property type="project" value="EnsemblFungi"/>
</dbReference>
<proteinExistence type="predicted"/>
<dbReference type="GeneID" id="34524001"/>
<protein>
    <recommendedName>
        <fullName evidence="4">Vacuolar protein-sorting-associated protein 24</fullName>
    </recommendedName>
</protein>
<reference evidence="3" key="2">
    <citation type="submission" date="2012-08" db="EMBL/GenBank/DDBJ databases">
        <title>Genome sequence of Kazachstania naganishii.</title>
        <authorList>
            <person name="Gordon J.L."/>
            <person name="Armisen D."/>
            <person name="Proux-Wera E."/>
            <person name="OhEigeartaigh S.S."/>
            <person name="Byrne K.P."/>
            <person name="Wolfe K.H."/>
        </authorList>
    </citation>
    <scope>NUCLEOTIDE SEQUENCE [LARGE SCALE GENOMIC DNA]</scope>
    <source>
        <strain evidence="3">ATCC MYA-139 / BCRC 22969 / CBS 8797 / CCRC 22969 / KCTC 17520 / NBRC 10181 / NCYC 3082</strain>
    </source>
</reference>
<dbReference type="PANTHER" id="PTHR10476">
    <property type="entry name" value="CHARGED MULTIVESICULAR BODY PROTEIN"/>
    <property type="match status" value="1"/>
</dbReference>
<name>J7S436_HUIN7</name>
<reference evidence="2 3" key="1">
    <citation type="journal article" date="2011" name="Proc. Natl. Acad. Sci. U.S.A.">
        <title>Evolutionary erosion of yeast sex chromosomes by mating-type switching accidents.</title>
        <authorList>
            <person name="Gordon J.L."/>
            <person name="Armisen D."/>
            <person name="Proux-Wera E."/>
            <person name="Oheigeartaigh S.S."/>
            <person name="Byrne K.P."/>
            <person name="Wolfe K.H."/>
        </authorList>
    </citation>
    <scope>NUCLEOTIDE SEQUENCE [LARGE SCALE GENOMIC DNA]</scope>
    <source>
        <strain evidence="3">ATCC MYA-139 / BCRC 22969 / CBS 8797 / CCRC 22969 / KCTC 17520 / NBRC 10181 / NCYC 3082</strain>
    </source>
</reference>
<dbReference type="GO" id="GO:0042802">
    <property type="term" value="F:identical protein binding"/>
    <property type="evidence" value="ECO:0007669"/>
    <property type="project" value="EnsemblFungi"/>
</dbReference>
<dbReference type="Proteomes" id="UP000006310">
    <property type="component" value="Chromosome 1"/>
</dbReference>
<dbReference type="EMBL" id="HE978314">
    <property type="protein sequence ID" value="CCK68366.1"/>
    <property type="molecule type" value="Genomic_DNA"/>
</dbReference>
<dbReference type="GO" id="GO:0043162">
    <property type="term" value="P:ubiquitin-dependent protein catabolic process via the multivesicular body sorting pathway"/>
    <property type="evidence" value="ECO:0007669"/>
    <property type="project" value="EnsemblFungi"/>
</dbReference>